<dbReference type="GeneID" id="92758801"/>
<sequence>MANHFYRRTGEILRDDGQELWSIYNPKLRGWERTERANDAYATAFQDPFHKISEEQALKSIVERQQHYDQWREKYKREDPEGYRRDYPND</sequence>
<reference evidence="1 2" key="1">
    <citation type="submission" date="2020-12" db="EMBL/GenBank/DDBJ databases">
        <title>FDA dAtabase for Regulatory Grade micrObial Sequences (FDA-ARGOS): Supporting development and validation of Infectious Disease Dx tests.</title>
        <authorList>
            <person name="Sproer C."/>
            <person name="Gronow S."/>
            <person name="Severitt S."/>
            <person name="Schroder I."/>
            <person name="Tallon L."/>
            <person name="Sadzewicz L."/>
            <person name="Zhao X."/>
            <person name="Boylan J."/>
            <person name="Ott S."/>
            <person name="Bowen H."/>
            <person name="Vavikolanu K."/>
            <person name="Mehta A."/>
            <person name="Aluvathingal J."/>
            <person name="Nadendla S."/>
            <person name="Lowell S."/>
            <person name="Myers T."/>
            <person name="Yan Y."/>
            <person name="Sichtig H."/>
        </authorList>
    </citation>
    <scope>NUCLEOTIDE SEQUENCE [LARGE SCALE GENOMIC DNA]</scope>
    <source>
        <strain evidence="1 2">FDAARGOS_1053</strain>
    </source>
</reference>
<organism evidence="1 2">
    <name type="scientific">Corynebacterium glucuronolyticum</name>
    <dbReference type="NCBI Taxonomy" id="39791"/>
    <lineage>
        <taxon>Bacteria</taxon>
        <taxon>Bacillati</taxon>
        <taxon>Actinomycetota</taxon>
        <taxon>Actinomycetes</taxon>
        <taxon>Mycobacteriales</taxon>
        <taxon>Corynebacteriaceae</taxon>
        <taxon>Corynebacterium</taxon>
    </lineage>
</organism>
<name>A0A7T4EGB4_9CORY</name>
<proteinExistence type="predicted"/>
<protein>
    <submittedName>
        <fullName evidence="1">Uncharacterized protein</fullName>
    </submittedName>
</protein>
<accession>A0A7T4EGB4</accession>
<gene>
    <name evidence="1" type="ORF">I6I10_02580</name>
</gene>
<dbReference type="EMBL" id="CP066007">
    <property type="protein sequence ID" value="QQB46835.1"/>
    <property type="molecule type" value="Genomic_DNA"/>
</dbReference>
<dbReference type="Proteomes" id="UP000596145">
    <property type="component" value="Chromosome"/>
</dbReference>
<dbReference type="OrthoDB" id="9900313at2"/>
<evidence type="ECO:0000313" key="2">
    <source>
        <dbReference type="Proteomes" id="UP000596145"/>
    </source>
</evidence>
<dbReference type="AlphaFoldDB" id="A0A7T4EGB4"/>
<dbReference type="RefSeq" id="WP_084037239.1">
    <property type="nucleotide sequence ID" value="NZ_CP066007.1"/>
</dbReference>
<evidence type="ECO:0000313" key="1">
    <source>
        <dbReference type="EMBL" id="QQB46835.1"/>
    </source>
</evidence>